<keyword evidence="1" id="KW-0812">Transmembrane</keyword>
<evidence type="ECO:0000256" key="1">
    <source>
        <dbReference type="SAM" id="Phobius"/>
    </source>
</evidence>
<dbReference type="Pfam" id="PF20108">
    <property type="entry name" value="DUF6498"/>
    <property type="match status" value="1"/>
</dbReference>
<dbReference type="InterPro" id="IPR045466">
    <property type="entry name" value="DUF6498"/>
</dbReference>
<sequence length="427" mass="46521">MISRNTLQDHSPPSETSAVVIANVLPLVGVVAFDWNLAALVFLYWLELGIISFWALLKAVFAGRPSEFDSNPLIGGALARKRTAIPVPFTGLGIQLSTLPVLVVAVPVLSLVWFFVGVTTIGVIGAKIPEQSALELVVLSSFGIFLSQGASTLVEYFYQGDYRDHSAQTAIQGIFMRGAVIGVGGLLTATFVGLAADSVSGDDPITAVDPTIVGPPILVGIVLVKFSFDLGGLYRDRLAAFDESSSFELGWAYEPPTHEPIESVNTVNERIRPSVFGRLFGGLTPANVRRHPGVLFVGGFILLISLLFAMGRVWDIVLSLVGVSLVVPIGLLMVDYGLRYGGVVFRVSDEAIVAYDSLFRTRLWRIEPWDERGLRVERDRLHEWIGTSTIVIESADRELRVPHVYDPAPIIDMFDRQPTGLTTRTSK</sequence>
<feature type="transmembrane region" description="Helical" evidence="1">
    <location>
        <begin position="216"/>
        <end position="234"/>
    </location>
</feature>
<dbReference type="EMBL" id="JBHSXL010000013">
    <property type="protein sequence ID" value="MFC6893786.1"/>
    <property type="molecule type" value="Genomic_DNA"/>
</dbReference>
<feature type="transmembrane region" description="Helical" evidence="1">
    <location>
        <begin position="35"/>
        <end position="57"/>
    </location>
</feature>
<feature type="transmembrane region" description="Helical" evidence="1">
    <location>
        <begin position="136"/>
        <end position="158"/>
    </location>
</feature>
<keyword evidence="3" id="KW-1185">Reference proteome</keyword>
<protein>
    <submittedName>
        <fullName evidence="2">DUF6498-containing protein</fullName>
    </submittedName>
</protein>
<evidence type="ECO:0000313" key="3">
    <source>
        <dbReference type="Proteomes" id="UP001596296"/>
    </source>
</evidence>
<keyword evidence="1" id="KW-0472">Membrane</keyword>
<dbReference type="AlphaFoldDB" id="A0ABD5V3N2"/>
<proteinExistence type="predicted"/>
<comment type="caution">
    <text evidence="2">The sequence shown here is derived from an EMBL/GenBank/DDBJ whole genome shotgun (WGS) entry which is preliminary data.</text>
</comment>
<reference evidence="2 3" key="1">
    <citation type="journal article" date="2019" name="Int. J. Syst. Evol. Microbiol.">
        <title>The Global Catalogue of Microorganisms (GCM) 10K type strain sequencing project: providing services to taxonomists for standard genome sequencing and annotation.</title>
        <authorList>
            <consortium name="The Broad Institute Genomics Platform"/>
            <consortium name="The Broad Institute Genome Sequencing Center for Infectious Disease"/>
            <person name="Wu L."/>
            <person name="Ma J."/>
        </authorList>
    </citation>
    <scope>NUCLEOTIDE SEQUENCE [LARGE SCALE GENOMIC DNA]</scope>
    <source>
        <strain evidence="2 3">SKJ47</strain>
    </source>
</reference>
<dbReference type="Proteomes" id="UP001596296">
    <property type="component" value="Unassembled WGS sequence"/>
</dbReference>
<evidence type="ECO:0000313" key="2">
    <source>
        <dbReference type="EMBL" id="MFC6893786.1"/>
    </source>
</evidence>
<accession>A0ABD5V3N2</accession>
<feature type="transmembrane region" description="Helical" evidence="1">
    <location>
        <begin position="179"/>
        <end position="196"/>
    </location>
</feature>
<feature type="transmembrane region" description="Helical" evidence="1">
    <location>
        <begin position="293"/>
        <end position="310"/>
    </location>
</feature>
<gene>
    <name evidence="2" type="ORF">ACFQE9_14405</name>
</gene>
<keyword evidence="1" id="KW-1133">Transmembrane helix</keyword>
<feature type="transmembrane region" description="Helical" evidence="1">
    <location>
        <begin position="101"/>
        <end position="124"/>
    </location>
</feature>
<name>A0ABD5V3N2_9EURY</name>
<feature type="transmembrane region" description="Helical" evidence="1">
    <location>
        <begin position="316"/>
        <end position="338"/>
    </location>
</feature>
<dbReference type="RefSeq" id="WP_379746212.1">
    <property type="nucleotide sequence ID" value="NZ_JBHSVN010000001.1"/>
</dbReference>
<organism evidence="2 3">
    <name type="scientific">Halopenitus salinus</name>
    <dbReference type="NCBI Taxonomy" id="1198295"/>
    <lineage>
        <taxon>Archaea</taxon>
        <taxon>Methanobacteriati</taxon>
        <taxon>Methanobacteriota</taxon>
        <taxon>Stenosarchaea group</taxon>
        <taxon>Halobacteria</taxon>
        <taxon>Halobacteriales</taxon>
        <taxon>Haloferacaceae</taxon>
        <taxon>Halopenitus</taxon>
    </lineage>
</organism>